<dbReference type="STRING" id="1618570.UT08_C0024G0003"/>
<evidence type="ECO:0000256" key="1">
    <source>
        <dbReference type="SAM" id="Phobius"/>
    </source>
</evidence>
<evidence type="ECO:0000313" key="2">
    <source>
        <dbReference type="EMBL" id="KKQ84006.1"/>
    </source>
</evidence>
<dbReference type="Proteomes" id="UP000034081">
    <property type="component" value="Unassembled WGS sequence"/>
</dbReference>
<keyword evidence="1" id="KW-1133">Transmembrane helix</keyword>
<feature type="transmembrane region" description="Helical" evidence="1">
    <location>
        <begin position="112"/>
        <end position="131"/>
    </location>
</feature>
<organism evidence="2 3">
    <name type="scientific">Candidatus Woesebacteria bacterium GW2011_GWB1_38_8</name>
    <dbReference type="NCBI Taxonomy" id="1618570"/>
    <lineage>
        <taxon>Bacteria</taxon>
        <taxon>Candidatus Woeseibacteriota</taxon>
    </lineage>
</organism>
<reference evidence="2 3" key="1">
    <citation type="journal article" date="2015" name="Nature">
        <title>rRNA introns, odd ribosomes, and small enigmatic genomes across a large radiation of phyla.</title>
        <authorList>
            <person name="Brown C.T."/>
            <person name="Hug L.A."/>
            <person name="Thomas B.C."/>
            <person name="Sharon I."/>
            <person name="Castelle C.J."/>
            <person name="Singh A."/>
            <person name="Wilkins M.J."/>
            <person name="Williams K.H."/>
            <person name="Banfield J.F."/>
        </authorList>
    </citation>
    <scope>NUCLEOTIDE SEQUENCE [LARGE SCALE GENOMIC DNA]</scope>
</reference>
<protein>
    <submittedName>
        <fullName evidence="2">Uncharacterized protein</fullName>
    </submittedName>
</protein>
<sequence>MIFRGLLKKLKGKEQSKEDFYIKVLLWAHDKQESGFTWDEIKKHFALDNLQESWIRKIFLTTSDTDRKLFEHLRNDETVTPNAHYYSLNEKGITAAINYKGLQHAEKSSERALWFASLSIFLTAIGLFFAIKQTNLTEIQSTSERINQARGVQSAIEFCKQNPGAQDSGLYEISSGKSAPCDQVIRNYSEERSLWDNIRSRF</sequence>
<name>A0A0G0P3X4_9BACT</name>
<gene>
    <name evidence="2" type="ORF">UT08_C0024G0003</name>
</gene>
<evidence type="ECO:0000313" key="3">
    <source>
        <dbReference type="Proteomes" id="UP000034081"/>
    </source>
</evidence>
<proteinExistence type="predicted"/>
<keyword evidence="1" id="KW-0472">Membrane</keyword>
<accession>A0A0G0P3X4</accession>
<comment type="caution">
    <text evidence="2">The sequence shown here is derived from an EMBL/GenBank/DDBJ whole genome shotgun (WGS) entry which is preliminary data.</text>
</comment>
<dbReference type="EMBL" id="LBVL01000024">
    <property type="protein sequence ID" value="KKQ84006.1"/>
    <property type="molecule type" value="Genomic_DNA"/>
</dbReference>
<dbReference type="AlphaFoldDB" id="A0A0G0P3X4"/>
<keyword evidence="1" id="KW-0812">Transmembrane</keyword>